<evidence type="ECO:0000313" key="2">
    <source>
        <dbReference type="Proteomes" id="UP000886523"/>
    </source>
</evidence>
<accession>A0A9P6DNH6</accession>
<evidence type="ECO:0008006" key="3">
    <source>
        <dbReference type="Google" id="ProtNLM"/>
    </source>
</evidence>
<reference evidence="1" key="1">
    <citation type="journal article" date="2020" name="Nat. Commun.">
        <title>Large-scale genome sequencing of mycorrhizal fungi provides insights into the early evolution of symbiotic traits.</title>
        <authorList>
            <person name="Miyauchi S."/>
            <person name="Kiss E."/>
            <person name="Kuo A."/>
            <person name="Drula E."/>
            <person name="Kohler A."/>
            <person name="Sanchez-Garcia M."/>
            <person name="Morin E."/>
            <person name="Andreopoulos B."/>
            <person name="Barry K.W."/>
            <person name="Bonito G."/>
            <person name="Buee M."/>
            <person name="Carver A."/>
            <person name="Chen C."/>
            <person name="Cichocki N."/>
            <person name="Clum A."/>
            <person name="Culley D."/>
            <person name="Crous P.W."/>
            <person name="Fauchery L."/>
            <person name="Girlanda M."/>
            <person name="Hayes R.D."/>
            <person name="Keri Z."/>
            <person name="LaButti K."/>
            <person name="Lipzen A."/>
            <person name="Lombard V."/>
            <person name="Magnuson J."/>
            <person name="Maillard F."/>
            <person name="Murat C."/>
            <person name="Nolan M."/>
            <person name="Ohm R.A."/>
            <person name="Pangilinan J."/>
            <person name="Pereira M.F."/>
            <person name="Perotto S."/>
            <person name="Peter M."/>
            <person name="Pfister S."/>
            <person name="Riley R."/>
            <person name="Sitrit Y."/>
            <person name="Stielow J.B."/>
            <person name="Szollosi G."/>
            <person name="Zifcakova L."/>
            <person name="Stursova M."/>
            <person name="Spatafora J.W."/>
            <person name="Tedersoo L."/>
            <person name="Vaario L.M."/>
            <person name="Yamada A."/>
            <person name="Yan M."/>
            <person name="Wang P."/>
            <person name="Xu J."/>
            <person name="Bruns T."/>
            <person name="Baldrian P."/>
            <person name="Vilgalys R."/>
            <person name="Dunand C."/>
            <person name="Henrissat B."/>
            <person name="Grigoriev I.V."/>
            <person name="Hibbett D."/>
            <person name="Nagy L.G."/>
            <person name="Martin F.M."/>
        </authorList>
    </citation>
    <scope>NUCLEOTIDE SEQUENCE</scope>
    <source>
        <strain evidence="1">UP504</strain>
    </source>
</reference>
<proteinExistence type="predicted"/>
<dbReference type="Proteomes" id="UP000886523">
    <property type="component" value="Unassembled WGS sequence"/>
</dbReference>
<evidence type="ECO:0000313" key="1">
    <source>
        <dbReference type="EMBL" id="KAF9509001.1"/>
    </source>
</evidence>
<dbReference type="OrthoDB" id="3264182at2759"/>
<dbReference type="AlphaFoldDB" id="A0A9P6DNH6"/>
<sequence length="146" mass="16724">YLTLEFQRKYGVPYHPDHAQWGQEHILSAESITFIDELLVTDRTLYLDEIQAKLSLVCGINVSLSTIKHTLDWMCISHKHISKEASEWNDLLCAAFVNEVARLVPNSDMLLCVDESSKDDHTMTWQWGYSCLGTECIVCQPFICGR</sequence>
<organism evidence="1 2">
    <name type="scientific">Hydnum rufescens UP504</name>
    <dbReference type="NCBI Taxonomy" id="1448309"/>
    <lineage>
        <taxon>Eukaryota</taxon>
        <taxon>Fungi</taxon>
        <taxon>Dikarya</taxon>
        <taxon>Basidiomycota</taxon>
        <taxon>Agaricomycotina</taxon>
        <taxon>Agaricomycetes</taxon>
        <taxon>Cantharellales</taxon>
        <taxon>Hydnaceae</taxon>
        <taxon>Hydnum</taxon>
    </lineage>
</organism>
<feature type="non-terminal residue" evidence="1">
    <location>
        <position position="1"/>
    </location>
</feature>
<gene>
    <name evidence="1" type="ORF">BS47DRAFT_1302023</name>
</gene>
<keyword evidence="2" id="KW-1185">Reference proteome</keyword>
<name>A0A9P6DNH6_9AGAM</name>
<comment type="caution">
    <text evidence="1">The sequence shown here is derived from an EMBL/GenBank/DDBJ whole genome shotgun (WGS) entry which is preliminary data.</text>
</comment>
<dbReference type="EMBL" id="MU129045">
    <property type="protein sequence ID" value="KAF9509001.1"/>
    <property type="molecule type" value="Genomic_DNA"/>
</dbReference>
<protein>
    <recommendedName>
        <fullName evidence="3">Transposase</fullName>
    </recommendedName>
</protein>